<reference evidence="9" key="2">
    <citation type="journal article" date="2013" name="PLoS Genet.">
        <title>Comparative genome structure, secondary metabolite, and effector coding capacity across Cochliobolus pathogens.</title>
        <authorList>
            <person name="Condon B.J."/>
            <person name="Leng Y."/>
            <person name="Wu D."/>
            <person name="Bushley K.E."/>
            <person name="Ohm R.A."/>
            <person name="Otillar R."/>
            <person name="Martin J."/>
            <person name="Schackwitz W."/>
            <person name="Grimwood J."/>
            <person name="MohdZainudin N."/>
            <person name="Xue C."/>
            <person name="Wang R."/>
            <person name="Manning V.A."/>
            <person name="Dhillon B."/>
            <person name="Tu Z.J."/>
            <person name="Steffenson B.J."/>
            <person name="Salamov A."/>
            <person name="Sun H."/>
            <person name="Lowry S."/>
            <person name="LaButti K."/>
            <person name="Han J."/>
            <person name="Copeland A."/>
            <person name="Lindquist E."/>
            <person name="Barry K."/>
            <person name="Schmutz J."/>
            <person name="Baker S.E."/>
            <person name="Ciuffetti L.M."/>
            <person name="Grigoriev I.V."/>
            <person name="Zhong S."/>
            <person name="Turgeon B.G."/>
        </authorList>
    </citation>
    <scope>NUCLEOTIDE SEQUENCE [LARGE SCALE GENOMIC DNA]</scope>
    <source>
        <strain evidence="9">ND90Pr / ATCC 201652</strain>
    </source>
</reference>
<evidence type="ECO:0000256" key="5">
    <source>
        <dbReference type="PIRSR" id="PIRSR602403-1"/>
    </source>
</evidence>
<evidence type="ECO:0000256" key="3">
    <source>
        <dbReference type="ARBA" id="ARBA00022723"/>
    </source>
</evidence>
<evidence type="ECO:0000313" key="9">
    <source>
        <dbReference type="Proteomes" id="UP000016934"/>
    </source>
</evidence>
<protein>
    <submittedName>
        <fullName evidence="8">Uncharacterized protein</fullName>
    </submittedName>
</protein>
<dbReference type="Proteomes" id="UP000016934">
    <property type="component" value="Unassembled WGS sequence"/>
</dbReference>
<dbReference type="AlphaFoldDB" id="M2R3T5"/>
<dbReference type="InterPro" id="IPR017972">
    <property type="entry name" value="Cyt_P450_CS"/>
</dbReference>
<dbReference type="STRING" id="665912.M2R3T5"/>
<dbReference type="SUPFAM" id="SSF48264">
    <property type="entry name" value="Cytochrome P450"/>
    <property type="match status" value="1"/>
</dbReference>
<dbReference type="PRINTS" id="PR00385">
    <property type="entry name" value="P450"/>
</dbReference>
<dbReference type="KEGG" id="bsc:COCSADRAFT_38672"/>
<dbReference type="eggNOG" id="KOG0159">
    <property type="taxonomic scope" value="Eukaryota"/>
</dbReference>
<dbReference type="InterPro" id="IPR002403">
    <property type="entry name" value="Cyt_P450_E_grp-IV"/>
</dbReference>
<dbReference type="PROSITE" id="PS00086">
    <property type="entry name" value="CYTOCHROME_P450"/>
    <property type="match status" value="1"/>
</dbReference>
<accession>M2R3T5</accession>
<comment type="cofactor">
    <cofactor evidence="1 5">
        <name>heme</name>
        <dbReference type="ChEBI" id="CHEBI:30413"/>
    </cofactor>
</comment>
<keyword evidence="7" id="KW-0472">Membrane</keyword>
<gene>
    <name evidence="8" type="ORF">COCSADRAFT_38672</name>
</gene>
<dbReference type="OMA" id="HEPLEYA"/>
<evidence type="ECO:0000256" key="7">
    <source>
        <dbReference type="SAM" id="Phobius"/>
    </source>
</evidence>
<dbReference type="CDD" id="cd11060">
    <property type="entry name" value="CYP57A1-like"/>
    <property type="match status" value="1"/>
</dbReference>
<dbReference type="InterPro" id="IPR036396">
    <property type="entry name" value="Cyt_P450_sf"/>
</dbReference>
<sequence>MGLAGLLVKAIGLGTVFLITQYVLAYLQSPLKKIPGPFLAKFSNIWRFFNHYGQTHIETQRKLHDQYGDVVRLGPNTVSIADANLIKTIYNTRGTFLKSDYYTINDALQDGHIIQNIFSTRSNEFHAKTVKPVQKLYSLQNALQLESIMDENLRVLCARMESRFTEGANKGKTCDIADWISFFAWDFLGDMTWSKRIGFMDEGKDIGDIIGTAERVMRYFSVVGQIPALDKWLGKNPHWPRSLYKFDDFSVAAGFSVERFMERMQNPELGQGRNDLLNGFLEAKKEHPELVTDNEVIGYMIINVLGGADTLAIVMKGIFYHLLKTPVCKTRLVQELHSARLPYPTPYNSIEQLPYLDACIKEGLRMHPVVGQLFERVVPSTGLTLADGTVLPPGTIVGVNPWVIHYKEDVYGEKPYEFRPERWLCGEKEDVASYEARIRKMKDADMAFGGGNRVCIGKALALVEVYKVVATLFGKYQIDLEDPSKEWDLHKQWFVWPHDIKVKLSAFDSA</sequence>
<keyword evidence="7" id="KW-1133">Transmembrane helix</keyword>
<keyword evidence="6" id="KW-0503">Monooxygenase</keyword>
<dbReference type="GO" id="GO:0016705">
    <property type="term" value="F:oxidoreductase activity, acting on paired donors, with incorporation or reduction of molecular oxygen"/>
    <property type="evidence" value="ECO:0007669"/>
    <property type="project" value="InterPro"/>
</dbReference>
<keyword evidence="9" id="KW-1185">Reference proteome</keyword>
<dbReference type="HOGENOM" id="CLU_001570_14_0_1"/>
<dbReference type="PANTHER" id="PTHR24305:SF166">
    <property type="entry name" value="CYTOCHROME P450 12A4, MITOCHONDRIAL-RELATED"/>
    <property type="match status" value="1"/>
</dbReference>
<evidence type="ECO:0000256" key="1">
    <source>
        <dbReference type="ARBA" id="ARBA00001971"/>
    </source>
</evidence>
<dbReference type="GeneID" id="19139313"/>
<dbReference type="PRINTS" id="PR00465">
    <property type="entry name" value="EP450IV"/>
</dbReference>
<comment type="similarity">
    <text evidence="2 6">Belongs to the cytochrome P450 family.</text>
</comment>
<evidence type="ECO:0000313" key="8">
    <source>
        <dbReference type="EMBL" id="EMD61869.1"/>
    </source>
</evidence>
<organism evidence="8 9">
    <name type="scientific">Cochliobolus sativus (strain ND90Pr / ATCC 201652)</name>
    <name type="common">Common root rot and spot blotch fungus</name>
    <name type="synonym">Bipolaris sorokiniana</name>
    <dbReference type="NCBI Taxonomy" id="665912"/>
    <lineage>
        <taxon>Eukaryota</taxon>
        <taxon>Fungi</taxon>
        <taxon>Dikarya</taxon>
        <taxon>Ascomycota</taxon>
        <taxon>Pezizomycotina</taxon>
        <taxon>Dothideomycetes</taxon>
        <taxon>Pleosporomycetidae</taxon>
        <taxon>Pleosporales</taxon>
        <taxon>Pleosporineae</taxon>
        <taxon>Pleosporaceae</taxon>
        <taxon>Bipolaris</taxon>
    </lineage>
</organism>
<feature type="binding site" description="axial binding residue" evidence="5">
    <location>
        <position position="455"/>
    </location>
    <ligand>
        <name>heme</name>
        <dbReference type="ChEBI" id="CHEBI:30413"/>
    </ligand>
    <ligandPart>
        <name>Fe</name>
        <dbReference type="ChEBI" id="CHEBI:18248"/>
    </ligandPart>
</feature>
<dbReference type="GO" id="GO:0004497">
    <property type="term" value="F:monooxygenase activity"/>
    <property type="evidence" value="ECO:0007669"/>
    <property type="project" value="UniProtKB-KW"/>
</dbReference>
<evidence type="ECO:0000256" key="4">
    <source>
        <dbReference type="ARBA" id="ARBA00023004"/>
    </source>
</evidence>
<dbReference type="RefSeq" id="XP_007702086.1">
    <property type="nucleotide sequence ID" value="XM_007703896.1"/>
</dbReference>
<keyword evidence="3 5" id="KW-0479">Metal-binding</keyword>
<name>M2R3T5_COCSN</name>
<keyword evidence="5 6" id="KW-0349">Heme</keyword>
<dbReference type="GO" id="GO:0020037">
    <property type="term" value="F:heme binding"/>
    <property type="evidence" value="ECO:0007669"/>
    <property type="project" value="InterPro"/>
</dbReference>
<keyword evidence="6" id="KW-0560">Oxidoreductase</keyword>
<keyword evidence="4 5" id="KW-0408">Iron</keyword>
<evidence type="ECO:0000256" key="6">
    <source>
        <dbReference type="RuleBase" id="RU000461"/>
    </source>
</evidence>
<proteinExistence type="inferred from homology"/>
<dbReference type="Pfam" id="PF00067">
    <property type="entry name" value="p450"/>
    <property type="match status" value="1"/>
</dbReference>
<dbReference type="GO" id="GO:0005506">
    <property type="term" value="F:iron ion binding"/>
    <property type="evidence" value="ECO:0007669"/>
    <property type="project" value="InterPro"/>
</dbReference>
<keyword evidence="7" id="KW-0812">Transmembrane</keyword>
<reference evidence="8 9" key="1">
    <citation type="journal article" date="2012" name="PLoS Pathog.">
        <title>Diverse lifestyles and strategies of plant pathogenesis encoded in the genomes of eighteen Dothideomycetes fungi.</title>
        <authorList>
            <person name="Ohm R.A."/>
            <person name="Feau N."/>
            <person name="Henrissat B."/>
            <person name="Schoch C.L."/>
            <person name="Horwitz B.A."/>
            <person name="Barry K.W."/>
            <person name="Condon B.J."/>
            <person name="Copeland A.C."/>
            <person name="Dhillon B."/>
            <person name="Glaser F."/>
            <person name="Hesse C.N."/>
            <person name="Kosti I."/>
            <person name="LaButti K."/>
            <person name="Lindquist E.A."/>
            <person name="Lucas S."/>
            <person name="Salamov A.A."/>
            <person name="Bradshaw R.E."/>
            <person name="Ciuffetti L."/>
            <person name="Hamelin R.C."/>
            <person name="Kema G.H.J."/>
            <person name="Lawrence C."/>
            <person name="Scott J.A."/>
            <person name="Spatafora J.W."/>
            <person name="Turgeon B.G."/>
            <person name="de Wit P.J.G.M."/>
            <person name="Zhong S."/>
            <person name="Goodwin S.B."/>
            <person name="Grigoriev I.V."/>
        </authorList>
    </citation>
    <scope>NUCLEOTIDE SEQUENCE [LARGE SCALE GENOMIC DNA]</scope>
    <source>
        <strain evidence="9">ND90Pr / ATCC 201652</strain>
    </source>
</reference>
<feature type="transmembrane region" description="Helical" evidence="7">
    <location>
        <begin position="6"/>
        <end position="27"/>
    </location>
</feature>
<evidence type="ECO:0000256" key="2">
    <source>
        <dbReference type="ARBA" id="ARBA00010617"/>
    </source>
</evidence>
<dbReference type="EMBL" id="KB445647">
    <property type="protein sequence ID" value="EMD61869.1"/>
    <property type="molecule type" value="Genomic_DNA"/>
</dbReference>
<dbReference type="Gene3D" id="1.10.630.10">
    <property type="entry name" value="Cytochrome P450"/>
    <property type="match status" value="1"/>
</dbReference>
<dbReference type="InterPro" id="IPR001128">
    <property type="entry name" value="Cyt_P450"/>
</dbReference>
<dbReference type="OrthoDB" id="3934656at2759"/>
<dbReference type="InterPro" id="IPR050121">
    <property type="entry name" value="Cytochrome_P450_monoxygenase"/>
</dbReference>
<dbReference type="PANTHER" id="PTHR24305">
    <property type="entry name" value="CYTOCHROME P450"/>
    <property type="match status" value="1"/>
</dbReference>